<keyword evidence="4 6" id="KW-0238">DNA-binding</keyword>
<dbReference type="SUPFAM" id="SSF88946">
    <property type="entry name" value="Sigma2 domain of RNA polymerase sigma factors"/>
    <property type="match status" value="1"/>
</dbReference>
<evidence type="ECO:0000256" key="5">
    <source>
        <dbReference type="ARBA" id="ARBA00023163"/>
    </source>
</evidence>
<dbReference type="GO" id="GO:0016987">
    <property type="term" value="F:sigma factor activity"/>
    <property type="evidence" value="ECO:0007669"/>
    <property type="project" value="UniProtKB-KW"/>
</dbReference>
<feature type="domain" description="RNA polymerase sigma-70 region 2" evidence="7">
    <location>
        <begin position="24"/>
        <end position="89"/>
    </location>
</feature>
<dbReference type="KEGG" id="swo:Swol_0132"/>
<evidence type="ECO:0000256" key="1">
    <source>
        <dbReference type="ARBA" id="ARBA00010641"/>
    </source>
</evidence>
<dbReference type="HOGENOM" id="CLU_047691_3_0_9"/>
<dbReference type="PANTHER" id="PTHR43133">
    <property type="entry name" value="RNA POLYMERASE ECF-TYPE SIGMA FACTO"/>
    <property type="match status" value="1"/>
</dbReference>
<evidence type="ECO:0000313" key="10">
    <source>
        <dbReference type="Proteomes" id="UP000001968"/>
    </source>
</evidence>
<dbReference type="InterPro" id="IPR014284">
    <property type="entry name" value="RNA_pol_sigma-70_dom"/>
</dbReference>
<keyword evidence="10" id="KW-1185">Reference proteome</keyword>
<dbReference type="InterPro" id="IPR007627">
    <property type="entry name" value="RNA_pol_sigma70_r2"/>
</dbReference>
<evidence type="ECO:0000259" key="8">
    <source>
        <dbReference type="Pfam" id="PF08281"/>
    </source>
</evidence>
<dbReference type="GO" id="GO:0006950">
    <property type="term" value="P:response to stress"/>
    <property type="evidence" value="ECO:0007669"/>
    <property type="project" value="UniProtKB-ARBA"/>
</dbReference>
<dbReference type="InterPro" id="IPR013325">
    <property type="entry name" value="RNA_pol_sigma_r2"/>
</dbReference>
<name>Q0B0L7_SYNWW</name>
<dbReference type="GO" id="GO:0003677">
    <property type="term" value="F:DNA binding"/>
    <property type="evidence" value="ECO:0007669"/>
    <property type="project" value="UniProtKB-KW"/>
</dbReference>
<protein>
    <recommendedName>
        <fullName evidence="6">RNA polymerase sigma factor</fullName>
    </recommendedName>
</protein>
<organism evidence="9 10">
    <name type="scientific">Syntrophomonas wolfei subsp. wolfei (strain DSM 2245B / Goettingen)</name>
    <dbReference type="NCBI Taxonomy" id="335541"/>
    <lineage>
        <taxon>Bacteria</taxon>
        <taxon>Bacillati</taxon>
        <taxon>Bacillota</taxon>
        <taxon>Clostridia</taxon>
        <taxon>Eubacteriales</taxon>
        <taxon>Syntrophomonadaceae</taxon>
        <taxon>Syntrophomonas</taxon>
    </lineage>
</organism>
<dbReference type="STRING" id="335541.Swol_0132"/>
<dbReference type="SUPFAM" id="SSF88659">
    <property type="entry name" value="Sigma3 and sigma4 domains of RNA polymerase sigma factors"/>
    <property type="match status" value="1"/>
</dbReference>
<dbReference type="InterPro" id="IPR039425">
    <property type="entry name" value="RNA_pol_sigma-70-like"/>
</dbReference>
<feature type="domain" description="RNA polymerase sigma factor 70 region 4 type 2" evidence="8">
    <location>
        <begin position="129"/>
        <end position="179"/>
    </location>
</feature>
<dbReference type="Gene3D" id="1.10.1740.10">
    <property type="match status" value="1"/>
</dbReference>
<evidence type="ECO:0000256" key="3">
    <source>
        <dbReference type="ARBA" id="ARBA00023082"/>
    </source>
</evidence>
<sequence>MMSIKELVEKAGRGDLRAFEDLLVHYQDRVFSHCLRLTANSDDAQDLAQEVFIQAFRAIKTFRHEADFGTWLHRITVNSWLNWQRRNKKLLIFSLDNPVNTSNGEVIRELAAGEDSPLEAVERQELSAAVRTALDRLAPEYRTVLILREMEGYSYEEIARMLDCSLGTVKSRISRGRRDIKKEIIKLRCEWDEM</sequence>
<evidence type="ECO:0000256" key="6">
    <source>
        <dbReference type="RuleBase" id="RU000716"/>
    </source>
</evidence>
<evidence type="ECO:0000259" key="7">
    <source>
        <dbReference type="Pfam" id="PF04542"/>
    </source>
</evidence>
<reference evidence="10" key="1">
    <citation type="journal article" date="2010" name="Environ. Microbiol.">
        <title>The genome of Syntrophomonas wolfei: new insights into syntrophic metabolism and biohydrogen production.</title>
        <authorList>
            <person name="Sieber J.R."/>
            <person name="Sims D.R."/>
            <person name="Han C."/>
            <person name="Kim E."/>
            <person name="Lykidis A."/>
            <person name="Lapidus A.L."/>
            <person name="McDonnald E."/>
            <person name="Rohlin L."/>
            <person name="Culley D.E."/>
            <person name="Gunsalus R."/>
            <person name="McInerney M.J."/>
        </authorList>
    </citation>
    <scope>NUCLEOTIDE SEQUENCE [LARGE SCALE GENOMIC DNA]</scope>
    <source>
        <strain evidence="10">DSM 2245B / Goettingen</strain>
    </source>
</reference>
<dbReference type="PANTHER" id="PTHR43133:SF8">
    <property type="entry name" value="RNA POLYMERASE SIGMA FACTOR HI_1459-RELATED"/>
    <property type="match status" value="1"/>
</dbReference>
<dbReference type="Proteomes" id="UP000001968">
    <property type="component" value="Chromosome"/>
</dbReference>
<dbReference type="InterPro" id="IPR013324">
    <property type="entry name" value="RNA_pol_sigma_r3/r4-like"/>
</dbReference>
<dbReference type="EMBL" id="CP000448">
    <property type="protein sequence ID" value="ABI67487.1"/>
    <property type="molecule type" value="Genomic_DNA"/>
</dbReference>
<accession>Q0B0L7</accession>
<dbReference type="InterPro" id="IPR000838">
    <property type="entry name" value="RNA_pol_sigma70_ECF_CS"/>
</dbReference>
<dbReference type="GO" id="GO:0006352">
    <property type="term" value="P:DNA-templated transcription initiation"/>
    <property type="evidence" value="ECO:0007669"/>
    <property type="project" value="InterPro"/>
</dbReference>
<dbReference type="InterPro" id="IPR036388">
    <property type="entry name" value="WH-like_DNA-bd_sf"/>
</dbReference>
<dbReference type="Gene3D" id="1.10.10.10">
    <property type="entry name" value="Winged helix-like DNA-binding domain superfamily/Winged helix DNA-binding domain"/>
    <property type="match status" value="1"/>
</dbReference>
<dbReference type="eggNOG" id="COG1595">
    <property type="taxonomic scope" value="Bacteria"/>
</dbReference>
<dbReference type="InterPro" id="IPR013249">
    <property type="entry name" value="RNA_pol_sigma70_r4_t2"/>
</dbReference>
<evidence type="ECO:0000256" key="2">
    <source>
        <dbReference type="ARBA" id="ARBA00023015"/>
    </source>
</evidence>
<keyword evidence="2 6" id="KW-0805">Transcription regulation</keyword>
<dbReference type="AlphaFoldDB" id="Q0B0L7"/>
<gene>
    <name evidence="9" type="ordered locus">Swol_0132</name>
</gene>
<proteinExistence type="inferred from homology"/>
<dbReference type="Pfam" id="PF08281">
    <property type="entry name" value="Sigma70_r4_2"/>
    <property type="match status" value="1"/>
</dbReference>
<dbReference type="PROSITE" id="PS01063">
    <property type="entry name" value="SIGMA70_ECF"/>
    <property type="match status" value="1"/>
</dbReference>
<evidence type="ECO:0000256" key="4">
    <source>
        <dbReference type="ARBA" id="ARBA00023125"/>
    </source>
</evidence>
<keyword evidence="5 6" id="KW-0804">Transcription</keyword>
<dbReference type="Pfam" id="PF04542">
    <property type="entry name" value="Sigma70_r2"/>
    <property type="match status" value="1"/>
</dbReference>
<dbReference type="CDD" id="cd06171">
    <property type="entry name" value="Sigma70_r4"/>
    <property type="match status" value="1"/>
</dbReference>
<evidence type="ECO:0000313" key="9">
    <source>
        <dbReference type="EMBL" id="ABI67487.1"/>
    </source>
</evidence>
<keyword evidence="3 6" id="KW-0731">Sigma factor</keyword>
<comment type="similarity">
    <text evidence="1 6">Belongs to the sigma-70 factor family. ECF subfamily.</text>
</comment>
<dbReference type="NCBIfam" id="TIGR02937">
    <property type="entry name" value="sigma70-ECF"/>
    <property type="match status" value="1"/>
</dbReference>